<dbReference type="RefSeq" id="WP_054876449.1">
    <property type="nucleotide sequence ID" value="NZ_LKET01000045.1"/>
</dbReference>
<gene>
    <name evidence="1" type="ORF">OXPF_34540</name>
</gene>
<reference evidence="1 2" key="1">
    <citation type="submission" date="2015-09" db="EMBL/GenBank/DDBJ databases">
        <title>Genome sequence of Oxobacter pfennigii DSM 3222.</title>
        <authorList>
            <person name="Poehlein A."/>
            <person name="Bengelsdorf F.R."/>
            <person name="Schiel-Bengelsdorf B."/>
            <person name="Duerre P."/>
            <person name="Daniel R."/>
        </authorList>
    </citation>
    <scope>NUCLEOTIDE SEQUENCE [LARGE SCALE GENOMIC DNA]</scope>
    <source>
        <strain evidence="1 2">DSM 3222</strain>
    </source>
</reference>
<proteinExistence type="predicted"/>
<dbReference type="Proteomes" id="UP000050326">
    <property type="component" value="Unassembled WGS sequence"/>
</dbReference>
<organism evidence="1 2">
    <name type="scientific">Oxobacter pfennigii</name>
    <dbReference type="NCBI Taxonomy" id="36849"/>
    <lineage>
        <taxon>Bacteria</taxon>
        <taxon>Bacillati</taxon>
        <taxon>Bacillota</taxon>
        <taxon>Clostridia</taxon>
        <taxon>Eubacteriales</taxon>
        <taxon>Clostridiaceae</taxon>
        <taxon>Oxobacter</taxon>
    </lineage>
</organism>
<evidence type="ECO:0000313" key="1">
    <source>
        <dbReference type="EMBL" id="KPU43022.1"/>
    </source>
</evidence>
<sequence length="157" mass="18336">MPAGRPRKYKTAKAIEKAIEYYFDSITKTELAFENILTGYEDEEKTKPIYNKIPLLNNAGEQIKTTIYFENPSILGMCAHMGIDRATLLRYEQEQEYCNTIKKAKEKIEKYLEEKLYRHEQVTGIIFNLKNNFGWKDKTEVEQNISGDINVNIKVVE</sequence>
<dbReference type="Pfam" id="PF16677">
    <property type="entry name" value="GP3_package"/>
    <property type="match status" value="1"/>
</dbReference>
<evidence type="ECO:0000313" key="2">
    <source>
        <dbReference type="Proteomes" id="UP000050326"/>
    </source>
</evidence>
<dbReference type="InterPro" id="IPR032066">
    <property type="entry name" value="GP3_package"/>
</dbReference>
<dbReference type="EMBL" id="LKET01000045">
    <property type="protein sequence ID" value="KPU43022.1"/>
    <property type="molecule type" value="Genomic_DNA"/>
</dbReference>
<keyword evidence="2" id="KW-1185">Reference proteome</keyword>
<comment type="caution">
    <text evidence="1">The sequence shown here is derived from an EMBL/GenBank/DDBJ whole genome shotgun (WGS) entry which is preliminary data.</text>
</comment>
<name>A0A0P9AD40_9CLOT</name>
<dbReference type="STRING" id="36849.OXPF_34540"/>
<dbReference type="AlphaFoldDB" id="A0A0P9AD40"/>
<protein>
    <submittedName>
        <fullName evidence="1">Uncharacterized protein</fullName>
    </submittedName>
</protein>
<accession>A0A0P9AD40</accession>
<dbReference type="Gene3D" id="1.10.132.80">
    <property type="match status" value="1"/>
</dbReference>
<dbReference type="OrthoDB" id="5355596at2"/>